<sequence length="1071" mass="120993">MGDTMSDADKIRMKRLAKLGGQSTSTNNASSSSSAPSNAPSDSSNAKPAEQQPQANSPAIPSQTAATSNTNPFAQLRSKPENNPPPRIHIKPNATIPSSPEVTANAPLKPQDSQVSLAAWEDRTLSAIFRISLDANNIRDAHGHRLHLVPGVKSDLEEGGRPLLVTTDVLEQAILEAASQGKSLEYLLACWKRAAKAFRGMHNRSDPKYSVLKEARRLCFSYCIFAATMPDMFGEDSDPSKGNLLAEYLLADSESDRGICHDFLSEAVARFDEDESVKEVLVGAMEQLSRQLANLTMNDDYKPYIMAMRNFVRFQPLLVALAQSPLFLPSGIPAQHIETKTLLGPFFRLSPMQGEVALNYFSSPATRDKAYIANSQKSLRMTLQTHQDELFDIANCFIKTKDSREKILDWFALTVNANHKKRAMQVDYKTVSSDGFMVNVTVILDRLCEPFMDATFSKVDRIDVDYLRRSPRVRIDDETKINADQHASDEFYSEKTTGTNNFISEVFFLTVAAHHYGTEAANNTLSEMQKDVKWMEKQLAKFELERRNYAQNPTRLAVFEAHLKRIKDQVAMTQCTILAIQGVLLDDVTQARSMQFMRYVIVWLLRLVSPGRNFPSEPLRLPLQEEQPAVFRCLPEYLLQDVIDNFKFITRHLPHIITSTQSEELVMICITFLRSSEYVKNPYLKAGLVTILSYGVWPAYNRPKGILGDVLYASKFATQHLLHALMKEYIECENTGTHTQFYDKLNIRYEIFQVIKCIWGNRVYRDNLETEARVNLEFFVRFVNLLLNDVTYVLDESFTAFKSINELTKQLKSPPEDMDANVRQEKEEALSAAQSKAKSYMQLTNETVAMLKLFTEALANTFTKPEIVQRLADMLDYNLESLVGPKRAALKVENAEEFGWNPKQMLSEIADVYLNLREKTSFINAVAADERSYKPDNFATAHSTMQKYALKSSEKLQDWERLAESIKKAKKEAATAEEDLGEIPDEYLDPIMATLMTDPVILPISKVTVDRSTIRGHLLNESTDPFNRTPLTIDQVVPNHQLKAEIEAFVAENRGQRKTAVDEVGEPMDTS</sequence>
<keyword evidence="9" id="KW-0697">Rotamase</keyword>
<evidence type="ECO:0000256" key="11">
    <source>
        <dbReference type="SAM" id="Coils"/>
    </source>
</evidence>
<dbReference type="AlphaFoldDB" id="A0A9P4MTH8"/>
<evidence type="ECO:0000256" key="2">
    <source>
        <dbReference type="ARBA" id="ARBA00004123"/>
    </source>
</evidence>
<keyword evidence="15" id="KW-1185">Reference proteome</keyword>
<comment type="similarity">
    <text evidence="5">Belongs to the ubiquitin conjugation factor E4 family.</text>
</comment>
<evidence type="ECO:0000259" key="13">
    <source>
        <dbReference type="PROSITE" id="PS51698"/>
    </source>
</evidence>
<comment type="catalytic activity">
    <reaction evidence="1">
        <text>S-ubiquitinyl-[E2 ubiquitin-conjugating enzyme]-L-cysteine + [acceptor protein]-L-lysine = [E2 ubiquitin-conjugating enzyme]-L-cysteine + N(6)-ubiquitinyl-[acceptor protein]-L-lysine.</text>
        <dbReference type="EC" id="2.3.2.27"/>
    </reaction>
</comment>
<keyword evidence="9" id="KW-0413">Isomerase</keyword>
<dbReference type="PANTHER" id="PTHR13931">
    <property type="entry name" value="UBIQUITINATION FACTOR E4"/>
    <property type="match status" value="1"/>
</dbReference>
<dbReference type="PANTHER" id="PTHR13931:SF2">
    <property type="entry name" value="UBIQUITIN CONJUGATION FACTOR E4 B"/>
    <property type="match status" value="1"/>
</dbReference>
<evidence type="ECO:0000256" key="4">
    <source>
        <dbReference type="ARBA" id="ARBA00004906"/>
    </source>
</evidence>
<dbReference type="GO" id="GO:0000151">
    <property type="term" value="C:ubiquitin ligase complex"/>
    <property type="evidence" value="ECO:0007669"/>
    <property type="project" value="InterPro"/>
</dbReference>
<dbReference type="GO" id="GO:0036503">
    <property type="term" value="P:ERAD pathway"/>
    <property type="evidence" value="ECO:0007669"/>
    <property type="project" value="InterPro"/>
</dbReference>
<evidence type="ECO:0000256" key="5">
    <source>
        <dbReference type="ARBA" id="ARBA00007434"/>
    </source>
</evidence>
<dbReference type="GO" id="GO:0005634">
    <property type="term" value="C:nucleus"/>
    <property type="evidence" value="ECO:0007669"/>
    <property type="project" value="UniProtKB-SubCell"/>
</dbReference>
<dbReference type="Proteomes" id="UP000799536">
    <property type="component" value="Unassembled WGS sequence"/>
</dbReference>
<dbReference type="Pfam" id="PF10408">
    <property type="entry name" value="Ufd2P_core"/>
    <property type="match status" value="1"/>
</dbReference>
<dbReference type="FunFam" id="3.30.40.10:FF:000055">
    <property type="entry name" value="Ubiquitin conjugation factor e4 a"/>
    <property type="match status" value="1"/>
</dbReference>
<feature type="region of interest" description="Disordered" evidence="12">
    <location>
        <begin position="1"/>
        <end position="107"/>
    </location>
</feature>
<feature type="compositionally biased region" description="Low complexity" evidence="12">
    <location>
        <begin position="23"/>
        <end position="46"/>
    </location>
</feature>
<reference evidence="14" key="1">
    <citation type="journal article" date="2020" name="Stud. Mycol.">
        <title>101 Dothideomycetes genomes: a test case for predicting lifestyles and emergence of pathogens.</title>
        <authorList>
            <person name="Haridas S."/>
            <person name="Albert R."/>
            <person name="Binder M."/>
            <person name="Bloem J."/>
            <person name="Labutti K."/>
            <person name="Salamov A."/>
            <person name="Andreopoulos B."/>
            <person name="Baker S."/>
            <person name="Barry K."/>
            <person name="Bills G."/>
            <person name="Bluhm B."/>
            <person name="Cannon C."/>
            <person name="Castanera R."/>
            <person name="Culley D."/>
            <person name="Daum C."/>
            <person name="Ezra D."/>
            <person name="Gonzalez J."/>
            <person name="Henrissat B."/>
            <person name="Kuo A."/>
            <person name="Liang C."/>
            <person name="Lipzen A."/>
            <person name="Lutzoni F."/>
            <person name="Magnuson J."/>
            <person name="Mondo S."/>
            <person name="Nolan M."/>
            <person name="Ohm R."/>
            <person name="Pangilinan J."/>
            <person name="Park H.-J."/>
            <person name="Ramirez L."/>
            <person name="Alfaro M."/>
            <person name="Sun H."/>
            <person name="Tritt A."/>
            <person name="Yoshinaga Y."/>
            <person name="Zwiers L.-H."/>
            <person name="Turgeon B."/>
            <person name="Goodwin S."/>
            <person name="Spatafora J."/>
            <person name="Crous P."/>
            <person name="Grigoriev I."/>
        </authorList>
    </citation>
    <scope>NUCLEOTIDE SEQUENCE</scope>
    <source>
        <strain evidence="14">ATCC 74209</strain>
    </source>
</reference>
<dbReference type="GO" id="GO:0003755">
    <property type="term" value="F:peptidyl-prolyl cis-trans isomerase activity"/>
    <property type="evidence" value="ECO:0007669"/>
    <property type="project" value="UniProtKB-KW"/>
</dbReference>
<dbReference type="Pfam" id="PF04564">
    <property type="entry name" value="U-box"/>
    <property type="match status" value="1"/>
</dbReference>
<dbReference type="PROSITE" id="PS51698">
    <property type="entry name" value="U_BOX"/>
    <property type="match status" value="1"/>
</dbReference>
<feature type="domain" description="U-box" evidence="13">
    <location>
        <begin position="982"/>
        <end position="1056"/>
    </location>
</feature>
<dbReference type="EMBL" id="ML994097">
    <property type="protein sequence ID" value="KAF2199088.1"/>
    <property type="molecule type" value="Genomic_DNA"/>
</dbReference>
<name>A0A9P4MTH8_9PLEO</name>
<dbReference type="GO" id="GO:0000209">
    <property type="term" value="P:protein polyubiquitination"/>
    <property type="evidence" value="ECO:0007669"/>
    <property type="project" value="TreeGrafter"/>
</dbReference>
<accession>A0A9P4MTH8</accession>
<evidence type="ECO:0000313" key="14">
    <source>
        <dbReference type="EMBL" id="KAF2199088.1"/>
    </source>
</evidence>
<keyword evidence="10" id="KW-0539">Nucleus</keyword>
<comment type="subcellular location">
    <subcellularLocation>
        <location evidence="3">Cytoplasm</location>
    </subcellularLocation>
    <subcellularLocation>
        <location evidence="2">Nucleus</location>
    </subcellularLocation>
</comment>
<dbReference type="CDD" id="cd16657">
    <property type="entry name" value="RING-Ubox_UBE4A"/>
    <property type="match status" value="1"/>
</dbReference>
<evidence type="ECO:0000256" key="12">
    <source>
        <dbReference type="SAM" id="MobiDB-lite"/>
    </source>
</evidence>
<dbReference type="SMART" id="SM00504">
    <property type="entry name" value="Ubox"/>
    <property type="match status" value="1"/>
</dbReference>
<evidence type="ECO:0000256" key="8">
    <source>
        <dbReference type="ARBA" id="ARBA00022786"/>
    </source>
</evidence>
<dbReference type="SUPFAM" id="SSF57850">
    <property type="entry name" value="RING/U-box"/>
    <property type="match status" value="1"/>
</dbReference>
<gene>
    <name evidence="14" type="ORF">GQ43DRAFT_473941</name>
</gene>
<evidence type="ECO:0000256" key="10">
    <source>
        <dbReference type="ARBA" id="ARBA00023242"/>
    </source>
</evidence>
<evidence type="ECO:0000256" key="1">
    <source>
        <dbReference type="ARBA" id="ARBA00000900"/>
    </source>
</evidence>
<feature type="coiled-coil region" evidence="11">
    <location>
        <begin position="525"/>
        <end position="552"/>
    </location>
</feature>
<comment type="caution">
    <text evidence="14">The sequence shown here is derived from an EMBL/GenBank/DDBJ whole genome shotgun (WGS) entry which is preliminary data.</text>
</comment>
<comment type="pathway">
    <text evidence="4">Protein modification; protein ubiquitination.</text>
</comment>
<evidence type="ECO:0000256" key="6">
    <source>
        <dbReference type="ARBA" id="ARBA00022490"/>
    </source>
</evidence>
<dbReference type="GO" id="GO:0034450">
    <property type="term" value="F:ubiquitin-ubiquitin ligase activity"/>
    <property type="evidence" value="ECO:0007669"/>
    <property type="project" value="InterPro"/>
</dbReference>
<dbReference type="Gene3D" id="3.30.40.10">
    <property type="entry name" value="Zinc/RING finger domain, C3HC4 (zinc finger)"/>
    <property type="match status" value="1"/>
</dbReference>
<keyword evidence="11" id="KW-0175">Coiled coil</keyword>
<evidence type="ECO:0000256" key="9">
    <source>
        <dbReference type="ARBA" id="ARBA00023110"/>
    </source>
</evidence>
<evidence type="ECO:0000256" key="7">
    <source>
        <dbReference type="ARBA" id="ARBA00022679"/>
    </source>
</evidence>
<feature type="compositionally biased region" description="Polar residues" evidence="12">
    <location>
        <begin position="51"/>
        <end position="73"/>
    </location>
</feature>
<dbReference type="InterPro" id="IPR013083">
    <property type="entry name" value="Znf_RING/FYVE/PHD"/>
</dbReference>
<keyword evidence="6" id="KW-0963">Cytoplasm</keyword>
<dbReference type="InterPro" id="IPR045132">
    <property type="entry name" value="UBE4"/>
</dbReference>
<evidence type="ECO:0000256" key="3">
    <source>
        <dbReference type="ARBA" id="ARBA00004496"/>
    </source>
</evidence>
<dbReference type="GO" id="GO:0005737">
    <property type="term" value="C:cytoplasm"/>
    <property type="evidence" value="ECO:0007669"/>
    <property type="project" value="UniProtKB-SubCell"/>
</dbReference>
<keyword evidence="8" id="KW-0833">Ubl conjugation pathway</keyword>
<dbReference type="OrthoDB" id="20295at2759"/>
<dbReference type="GO" id="GO:0006511">
    <property type="term" value="P:ubiquitin-dependent protein catabolic process"/>
    <property type="evidence" value="ECO:0007669"/>
    <property type="project" value="InterPro"/>
</dbReference>
<dbReference type="InterPro" id="IPR003613">
    <property type="entry name" value="Ubox_domain"/>
</dbReference>
<protein>
    <recommendedName>
        <fullName evidence="13">U-box domain-containing protein</fullName>
    </recommendedName>
</protein>
<keyword evidence="7" id="KW-0808">Transferase</keyword>
<organism evidence="14 15">
    <name type="scientific">Delitschia confertaspora ATCC 74209</name>
    <dbReference type="NCBI Taxonomy" id="1513339"/>
    <lineage>
        <taxon>Eukaryota</taxon>
        <taxon>Fungi</taxon>
        <taxon>Dikarya</taxon>
        <taxon>Ascomycota</taxon>
        <taxon>Pezizomycotina</taxon>
        <taxon>Dothideomycetes</taxon>
        <taxon>Pleosporomycetidae</taxon>
        <taxon>Pleosporales</taxon>
        <taxon>Delitschiaceae</taxon>
        <taxon>Delitschia</taxon>
    </lineage>
</organism>
<proteinExistence type="inferred from homology"/>
<dbReference type="InterPro" id="IPR019474">
    <property type="entry name" value="Ub_conjug_fac_E4_core"/>
</dbReference>
<evidence type="ECO:0000313" key="15">
    <source>
        <dbReference type="Proteomes" id="UP000799536"/>
    </source>
</evidence>